<feature type="region of interest" description="Disordered" evidence="1">
    <location>
        <begin position="55"/>
        <end position="207"/>
    </location>
</feature>
<reference evidence="3" key="1">
    <citation type="submission" date="2022-08" db="EMBL/GenBank/DDBJ databases">
        <authorList>
            <person name="Wang H."/>
        </authorList>
    </citation>
    <scope>NUCLEOTIDE SEQUENCE</scope>
    <source>
        <strain evidence="3">PS10</strain>
    </source>
</reference>
<feature type="compositionally biased region" description="Polar residues" evidence="1">
    <location>
        <begin position="154"/>
        <end position="174"/>
    </location>
</feature>
<comment type="caution">
    <text evidence="3">The sequence shown here is derived from an EMBL/GenBank/DDBJ whole genome shotgun (WGS) entry which is preliminary data.</text>
</comment>
<dbReference type="InterPro" id="IPR041498">
    <property type="entry name" value="Big_6"/>
</dbReference>
<name>A0ABT7HTM5_9BACT</name>
<dbReference type="Pfam" id="PF17936">
    <property type="entry name" value="Big_6"/>
    <property type="match status" value="2"/>
</dbReference>
<accession>A0ABT7HTM5</accession>
<feature type="compositionally biased region" description="Basic and acidic residues" evidence="1">
    <location>
        <begin position="14"/>
        <end position="37"/>
    </location>
</feature>
<organism evidence="3 4">
    <name type="scientific">Campylobacter gastrosuis</name>
    <dbReference type="NCBI Taxonomy" id="2974576"/>
    <lineage>
        <taxon>Bacteria</taxon>
        <taxon>Pseudomonadati</taxon>
        <taxon>Campylobacterota</taxon>
        <taxon>Epsilonproteobacteria</taxon>
        <taxon>Campylobacterales</taxon>
        <taxon>Campylobacteraceae</taxon>
        <taxon>Campylobacter</taxon>
    </lineage>
</organism>
<keyword evidence="4" id="KW-1185">Reference proteome</keyword>
<feature type="domain" description="Bacterial Ig" evidence="2">
    <location>
        <begin position="171"/>
        <end position="229"/>
    </location>
</feature>
<protein>
    <submittedName>
        <fullName evidence="3">Ig-like domain-containing protein</fullName>
    </submittedName>
</protein>
<feature type="domain" description="Bacterial Ig" evidence="2">
    <location>
        <begin position="74"/>
        <end position="132"/>
    </location>
</feature>
<evidence type="ECO:0000313" key="3">
    <source>
        <dbReference type="EMBL" id="MDL0090095.1"/>
    </source>
</evidence>
<evidence type="ECO:0000313" key="4">
    <source>
        <dbReference type="Proteomes" id="UP001173801"/>
    </source>
</evidence>
<feature type="region of interest" description="Disordered" evidence="1">
    <location>
        <begin position="1"/>
        <end position="37"/>
    </location>
</feature>
<dbReference type="RefSeq" id="WP_284938922.1">
    <property type="nucleotide sequence ID" value="NZ_JANURM010000057.1"/>
</dbReference>
<reference evidence="3" key="2">
    <citation type="journal article" date="2023" name="Microorganisms">
        <title>Isolation and Genomic Characteristics of Cat-Borne Campylobacter felis sp. nov. and Sheep-Borne Campylobacter ovis sp. nov.</title>
        <authorList>
            <person name="Wang H."/>
            <person name="Li Y."/>
            <person name="Gu Y."/>
            <person name="Zhou G."/>
            <person name="Chen X."/>
            <person name="Zhang X."/>
            <person name="Shao Z."/>
            <person name="Zhang J."/>
            <person name="Zhang M."/>
        </authorList>
    </citation>
    <scope>NUCLEOTIDE SEQUENCE</scope>
    <source>
        <strain evidence="3">PS10</strain>
    </source>
</reference>
<evidence type="ECO:0000259" key="2">
    <source>
        <dbReference type="Pfam" id="PF17936"/>
    </source>
</evidence>
<feature type="compositionally biased region" description="Polar residues" evidence="1">
    <location>
        <begin position="122"/>
        <end position="137"/>
    </location>
</feature>
<dbReference type="EMBL" id="JANURM010000057">
    <property type="protein sequence ID" value="MDL0090095.1"/>
    <property type="molecule type" value="Genomic_DNA"/>
</dbReference>
<feature type="compositionally biased region" description="Polar residues" evidence="1">
    <location>
        <begin position="57"/>
        <end position="77"/>
    </location>
</feature>
<feature type="non-terminal residue" evidence="3">
    <location>
        <position position="363"/>
    </location>
</feature>
<feature type="non-terminal residue" evidence="3">
    <location>
        <position position="1"/>
    </location>
</feature>
<sequence>KVDPDTGKITIPADKIEDGSEVTAKTEDKAGNVSDEGKVVAGDTTAPVVDITEVTPVDTNSNGTPDKTKISVETNEPNAPIVFKDEQGNELGRGTTDANGNFTGEIKPVNPGDKVIAEVTDPSGNTGTDTQTAGNLTTDDKDAPVVDITEVTPVDTNSNGTPDKTKISVETNEPNAPIVFKDEQGNELGRGTTDANGNFTGEIKPVNPGDKVIAEVTDPSGNTGKDTEVANGTLDQSPHAELDVSSINYRGDIELPFARDIAIKNAQNIGADQKLKVTLIGENGNEIASYIRNGNDQDAWGRKTLAEMAAVKEYKLDLVDTNGNVIQTLDTKPVSLSDVVITDVIDDVAGGKDGKLQSGDFTN</sequence>
<evidence type="ECO:0000256" key="1">
    <source>
        <dbReference type="SAM" id="MobiDB-lite"/>
    </source>
</evidence>
<gene>
    <name evidence="3" type="ORF">NYG85_12085</name>
</gene>
<proteinExistence type="predicted"/>
<dbReference type="Proteomes" id="UP001173801">
    <property type="component" value="Unassembled WGS sequence"/>
</dbReference>